<accession>B6IGU7</accession>
<evidence type="ECO:0000313" key="2">
    <source>
        <dbReference type="Proteomes" id="UP000008549"/>
    </source>
</evidence>
<dbReference type="AlphaFoldDB" id="B6IGU7"/>
<reference evidence="1 2" key="2">
    <citation type="journal article" date="2011" name="PLoS Genet.">
        <title>Caenorhabditis briggsae recombinant inbred line genotypes reveal inter-strain incompatibility and the evolution of recombination.</title>
        <authorList>
            <person name="Ross J.A."/>
            <person name="Koboldt D.C."/>
            <person name="Staisch J.E."/>
            <person name="Chamberlin H.M."/>
            <person name="Gupta B.P."/>
            <person name="Miller R.D."/>
            <person name="Baird S.E."/>
            <person name="Haag E.S."/>
        </authorList>
    </citation>
    <scope>NUCLEOTIDE SEQUENCE [LARGE SCALE GENOMIC DNA]</scope>
    <source>
        <strain evidence="1 2">AF16</strain>
    </source>
</reference>
<proteinExistence type="predicted"/>
<evidence type="ECO:0000313" key="1">
    <source>
        <dbReference type="EMBL" id="CAR99127.1"/>
    </source>
</evidence>
<dbReference type="CTD" id="68919556"/>
<keyword evidence="2" id="KW-1185">Reference proteome</keyword>
<dbReference type="RefSeq" id="XP_045098694.1">
    <property type="nucleotide sequence ID" value="XM_045240663.1"/>
</dbReference>
<reference evidence="1 2" key="1">
    <citation type="journal article" date="2003" name="PLoS Biol.">
        <title>The genome sequence of Caenorhabditis briggsae: a platform for comparative genomics.</title>
        <authorList>
            <person name="Stein L.D."/>
            <person name="Bao Z."/>
            <person name="Blasiar D."/>
            <person name="Blumenthal T."/>
            <person name="Brent M.R."/>
            <person name="Chen N."/>
            <person name="Chinwalla A."/>
            <person name="Clarke L."/>
            <person name="Clee C."/>
            <person name="Coghlan A."/>
            <person name="Coulson A."/>
            <person name="D'Eustachio P."/>
            <person name="Fitch D.H."/>
            <person name="Fulton L.A."/>
            <person name="Fulton R.E."/>
            <person name="Griffiths-Jones S."/>
            <person name="Harris T.W."/>
            <person name="Hillier L.W."/>
            <person name="Kamath R."/>
            <person name="Kuwabara P.E."/>
            <person name="Mardis E.R."/>
            <person name="Marra M.A."/>
            <person name="Miner T.L."/>
            <person name="Minx P."/>
            <person name="Mullikin J.C."/>
            <person name="Plumb R.W."/>
            <person name="Rogers J."/>
            <person name="Schein J.E."/>
            <person name="Sohrmann M."/>
            <person name="Spieth J."/>
            <person name="Stajich J.E."/>
            <person name="Wei C."/>
            <person name="Willey D."/>
            <person name="Wilson R.K."/>
            <person name="Durbin R."/>
            <person name="Waterston R.H."/>
        </authorList>
    </citation>
    <scope>NUCLEOTIDE SEQUENCE [LARGE SCALE GENOMIC DNA]</scope>
    <source>
        <strain evidence="1 2">AF16</strain>
    </source>
</reference>
<dbReference type="STRING" id="6238.B6IGU7"/>
<dbReference type="GeneID" id="68919556"/>
<dbReference type="WormBase" id="CBG28108">
    <property type="protein sequence ID" value="CBP48601"/>
    <property type="gene ID" value="WBGene00089522"/>
</dbReference>
<dbReference type="KEGG" id="cbr:CBG_28108"/>
<dbReference type="Proteomes" id="UP000008549">
    <property type="component" value="Unassembled WGS sequence"/>
</dbReference>
<organism evidence="1 2">
    <name type="scientific">Caenorhabditis briggsae</name>
    <dbReference type="NCBI Taxonomy" id="6238"/>
    <lineage>
        <taxon>Eukaryota</taxon>
        <taxon>Metazoa</taxon>
        <taxon>Ecdysozoa</taxon>
        <taxon>Nematoda</taxon>
        <taxon>Chromadorea</taxon>
        <taxon>Rhabditida</taxon>
        <taxon>Rhabditina</taxon>
        <taxon>Rhabditomorpha</taxon>
        <taxon>Rhabditoidea</taxon>
        <taxon>Rhabditidae</taxon>
        <taxon>Peloderinae</taxon>
        <taxon>Caenorhabditis</taxon>
    </lineage>
</organism>
<gene>
    <name evidence="1 3" type="ORF">CBG28108</name>
    <name evidence="1" type="ORF">CBG_28108</name>
</gene>
<dbReference type="InParanoid" id="B6IGU7"/>
<name>B6IGU7_CAEBR</name>
<evidence type="ECO:0000313" key="3">
    <source>
        <dbReference type="WormBase" id="CBG28108"/>
    </source>
</evidence>
<dbReference type="HOGENOM" id="CLU_2690059_0_0_1"/>
<protein>
    <submittedName>
        <fullName evidence="1">Protein CBG28108</fullName>
    </submittedName>
</protein>
<sequence>MKSFSRSSNIFIFRFPNGQQVQIKRLEYESGDRRFQQYPLRLAYAHTIERAQGATFDGIMLVRNHTWNPEKICS</sequence>
<dbReference type="EMBL" id="HE601041">
    <property type="protein sequence ID" value="CAR99127.1"/>
    <property type="molecule type" value="Genomic_DNA"/>
</dbReference>